<dbReference type="EMBL" id="AECS01000010">
    <property type="protein sequence ID" value="EFQ04877.1"/>
    <property type="molecule type" value="Genomic_DNA"/>
</dbReference>
<name>E2ZAB5_9FIRM</name>
<reference evidence="1 2" key="1">
    <citation type="submission" date="2010-08" db="EMBL/GenBank/DDBJ databases">
        <authorList>
            <person name="Weinstock G."/>
            <person name="Sodergren E."/>
            <person name="Clifton S."/>
            <person name="Fulton L."/>
            <person name="Fulton B."/>
            <person name="Courtney L."/>
            <person name="Fronick C."/>
            <person name="Harrison M."/>
            <person name="Strong C."/>
            <person name="Farmer C."/>
            <person name="Delahaunty K."/>
            <person name="Markovic C."/>
            <person name="Hall O."/>
            <person name="Minx P."/>
            <person name="Tomlinson C."/>
            <person name="Mitreva M."/>
            <person name="Hou S."/>
            <person name="Chen J."/>
            <person name="Wollam A."/>
            <person name="Pepin K.H."/>
            <person name="Johnson M."/>
            <person name="Bhonagiri V."/>
            <person name="Zhang X."/>
            <person name="Suruliraj S."/>
            <person name="Warren W."/>
            <person name="Chinwalla A."/>
            <person name="Mardis E.R."/>
            <person name="Wilson R.K."/>
        </authorList>
    </citation>
    <scope>NUCLEOTIDE SEQUENCE [LARGE SCALE GENOMIC DNA]</scope>
    <source>
        <strain evidence="1 2">F0359</strain>
    </source>
</reference>
<evidence type="ECO:0000313" key="1">
    <source>
        <dbReference type="EMBL" id="EFQ04877.1"/>
    </source>
</evidence>
<protein>
    <submittedName>
        <fullName evidence="1">Uncharacterized protein</fullName>
    </submittedName>
</protein>
<dbReference type="AlphaFoldDB" id="E2ZAB5"/>
<keyword evidence="2" id="KW-1185">Reference proteome</keyword>
<sequence length="75" mass="8717">MRLLLPPAKIKSDKLGILSCLFKVNHLVSNLPFKESYHILAALQKKITKKLVLTKIYKDIYYNLNSYYICLFLIG</sequence>
<dbReference type="STRING" id="706434.HMPREF9429_00376"/>
<organism evidence="1 2">
    <name type="scientific">Megasphaera micronuciformis F0359</name>
    <dbReference type="NCBI Taxonomy" id="706434"/>
    <lineage>
        <taxon>Bacteria</taxon>
        <taxon>Bacillati</taxon>
        <taxon>Bacillota</taxon>
        <taxon>Negativicutes</taxon>
        <taxon>Veillonellales</taxon>
        <taxon>Veillonellaceae</taxon>
        <taxon>Megasphaera</taxon>
    </lineage>
</organism>
<dbReference type="Proteomes" id="UP000003195">
    <property type="component" value="Unassembled WGS sequence"/>
</dbReference>
<accession>E2ZAB5</accession>
<gene>
    <name evidence="1" type="ORF">HMPREF9429_00376</name>
</gene>
<comment type="caution">
    <text evidence="1">The sequence shown here is derived from an EMBL/GenBank/DDBJ whole genome shotgun (WGS) entry which is preliminary data.</text>
</comment>
<proteinExistence type="predicted"/>
<evidence type="ECO:0000313" key="2">
    <source>
        <dbReference type="Proteomes" id="UP000003195"/>
    </source>
</evidence>
<dbReference type="HOGENOM" id="CLU_2666833_0_0_9"/>